<feature type="compositionally biased region" description="Basic residues" evidence="1">
    <location>
        <begin position="156"/>
        <end position="167"/>
    </location>
</feature>
<sequence length="208" mass="23608">MGSPPSPTLAEISMEHLEDKAFTNTEASIAPWFFKRYVDDIFAIVEASKEEQLLEYLNDLFPQVYLESSSPLCSMLTNDKIMAQYDKRPGVVYENKCSCNASYIVETGNSLVHMYNQHLYGINHYNNALRKLNGTQESTEVPQTQGGSVPADIPQRKVRSRQPKKKPKQTERQKKVRNYKETMADATKGSAVVEHSSRCSLDLRLKIV</sequence>
<feature type="region of interest" description="Disordered" evidence="1">
    <location>
        <begin position="139"/>
        <end position="191"/>
    </location>
</feature>
<evidence type="ECO:0000313" key="2">
    <source>
        <dbReference type="EMBL" id="KFD60251.1"/>
    </source>
</evidence>
<dbReference type="PANTHER" id="PTHR21301">
    <property type="entry name" value="REVERSE TRANSCRIPTASE"/>
    <property type="match status" value="1"/>
</dbReference>
<protein>
    <recommendedName>
        <fullName evidence="3">Reverse transcriptase domain-containing protein</fullName>
    </recommendedName>
</protein>
<reference evidence="2" key="1">
    <citation type="journal article" date="2014" name="Nat. Genet.">
        <title>Genome and transcriptome of the porcine whipworm Trichuris suis.</title>
        <authorList>
            <person name="Jex A.R."/>
            <person name="Nejsum P."/>
            <person name="Schwarz E.M."/>
            <person name="Hu L."/>
            <person name="Young N.D."/>
            <person name="Hall R.S."/>
            <person name="Korhonen P.K."/>
            <person name="Liao S."/>
            <person name="Thamsborg S."/>
            <person name="Xia J."/>
            <person name="Xu P."/>
            <person name="Wang S."/>
            <person name="Scheerlinck J.P."/>
            <person name="Hofmann A."/>
            <person name="Sternberg P.W."/>
            <person name="Wang J."/>
            <person name="Gasser R.B."/>
        </authorList>
    </citation>
    <scope>NUCLEOTIDE SEQUENCE [LARGE SCALE GENOMIC DNA]</scope>
    <source>
        <strain evidence="2">DCEP-RM93F</strain>
    </source>
</reference>
<dbReference type="EMBL" id="KL367682">
    <property type="protein sequence ID" value="KFD60251.1"/>
    <property type="molecule type" value="Genomic_DNA"/>
</dbReference>
<name>A0A085MSQ5_9BILA</name>
<evidence type="ECO:0000256" key="1">
    <source>
        <dbReference type="SAM" id="MobiDB-lite"/>
    </source>
</evidence>
<evidence type="ECO:0008006" key="3">
    <source>
        <dbReference type="Google" id="ProtNLM"/>
    </source>
</evidence>
<accession>A0A085MSQ5</accession>
<gene>
    <name evidence="2" type="ORF">M514_11591</name>
</gene>
<dbReference type="Proteomes" id="UP000030758">
    <property type="component" value="Unassembled WGS sequence"/>
</dbReference>
<proteinExistence type="predicted"/>
<organism evidence="2">
    <name type="scientific">Trichuris suis</name>
    <name type="common">pig whipworm</name>
    <dbReference type="NCBI Taxonomy" id="68888"/>
    <lineage>
        <taxon>Eukaryota</taxon>
        <taxon>Metazoa</taxon>
        <taxon>Ecdysozoa</taxon>
        <taxon>Nematoda</taxon>
        <taxon>Enoplea</taxon>
        <taxon>Dorylaimia</taxon>
        <taxon>Trichinellida</taxon>
        <taxon>Trichuridae</taxon>
        <taxon>Trichuris</taxon>
    </lineage>
</organism>
<dbReference type="AlphaFoldDB" id="A0A085MSQ5"/>
<feature type="compositionally biased region" description="Basic and acidic residues" evidence="1">
    <location>
        <begin position="168"/>
        <end position="183"/>
    </location>
</feature>
<dbReference type="PANTHER" id="PTHR21301:SF10">
    <property type="entry name" value="REVERSE TRANSCRIPTASE DOMAIN-CONTAINING PROTEIN"/>
    <property type="match status" value="1"/>
</dbReference>